<sequence length="240" mass="27577">MRYAHVVGKILHLTIKVQYAVPDQTPGLNFSLQVPQPCLKKCTLCKDTLNQHWDKHHDGANIEYWRTDPDTRKRISPLTLGNTEIIPRGQLDNNMTAAADFWTHPDVLTELEERRKAITTNPAHPQSIICRCVNEPHSIKEIAGLLHRQYHPDKSNFFIEELRTENKDNQPTTTQLQQFSALIYPPRAGYDPIFFDPQLISGTLNRIRAIAQVTSDQFVLDALKLFPNRIKDIISGFKFQ</sequence>
<proteinExistence type="predicted"/>
<gene>
    <name evidence="1" type="ORF">EZS28_037391</name>
</gene>
<comment type="caution">
    <text evidence="1">The sequence shown here is derived from an EMBL/GenBank/DDBJ whole genome shotgun (WGS) entry which is preliminary data.</text>
</comment>
<evidence type="ECO:0000313" key="1">
    <source>
        <dbReference type="EMBL" id="KAA6367083.1"/>
    </source>
</evidence>
<accession>A0A5J4UA77</accession>
<reference evidence="1 2" key="1">
    <citation type="submission" date="2019-03" db="EMBL/GenBank/DDBJ databases">
        <title>Single cell metagenomics reveals metabolic interactions within the superorganism composed of flagellate Streblomastix strix and complex community of Bacteroidetes bacteria on its surface.</title>
        <authorList>
            <person name="Treitli S.C."/>
            <person name="Kolisko M."/>
            <person name="Husnik F."/>
            <person name="Keeling P."/>
            <person name="Hampl V."/>
        </authorList>
    </citation>
    <scope>NUCLEOTIDE SEQUENCE [LARGE SCALE GENOMIC DNA]</scope>
    <source>
        <strain evidence="1">ST1C</strain>
    </source>
</reference>
<dbReference type="Proteomes" id="UP000324800">
    <property type="component" value="Unassembled WGS sequence"/>
</dbReference>
<organism evidence="1 2">
    <name type="scientific">Streblomastix strix</name>
    <dbReference type="NCBI Taxonomy" id="222440"/>
    <lineage>
        <taxon>Eukaryota</taxon>
        <taxon>Metamonada</taxon>
        <taxon>Preaxostyla</taxon>
        <taxon>Oxymonadida</taxon>
        <taxon>Streblomastigidae</taxon>
        <taxon>Streblomastix</taxon>
    </lineage>
</organism>
<name>A0A5J4UA77_9EUKA</name>
<evidence type="ECO:0000313" key="2">
    <source>
        <dbReference type="Proteomes" id="UP000324800"/>
    </source>
</evidence>
<dbReference type="EMBL" id="SNRW01018701">
    <property type="protein sequence ID" value="KAA6367083.1"/>
    <property type="molecule type" value="Genomic_DNA"/>
</dbReference>
<feature type="non-terminal residue" evidence="1">
    <location>
        <position position="240"/>
    </location>
</feature>
<dbReference type="AlphaFoldDB" id="A0A5J4UA77"/>
<protein>
    <submittedName>
        <fullName evidence="1">Uncharacterized protein</fullName>
    </submittedName>
</protein>